<keyword evidence="3" id="KW-1185">Reference proteome</keyword>
<dbReference type="EMBL" id="ML119897">
    <property type="protein sequence ID" value="RPA71818.1"/>
    <property type="molecule type" value="Genomic_DNA"/>
</dbReference>
<accession>A0A3N4HG32</accession>
<dbReference type="AlphaFoldDB" id="A0A3N4HG32"/>
<feature type="compositionally biased region" description="Acidic residues" evidence="1">
    <location>
        <begin position="389"/>
        <end position="401"/>
    </location>
</feature>
<feature type="region of interest" description="Disordered" evidence="1">
    <location>
        <begin position="382"/>
        <end position="401"/>
    </location>
</feature>
<name>A0A3N4HG32_ASCIM</name>
<dbReference type="OrthoDB" id="5371734at2759"/>
<dbReference type="Proteomes" id="UP000275078">
    <property type="component" value="Unassembled WGS sequence"/>
</dbReference>
<gene>
    <name evidence="2" type="ORF">BJ508DRAFT_335660</name>
</gene>
<evidence type="ECO:0000313" key="3">
    <source>
        <dbReference type="Proteomes" id="UP000275078"/>
    </source>
</evidence>
<sequence length="665" mass="75790">MAERFVELQRRIDENLWKSLSMLSEIFPGKELPVYRNMARDYGNELMGILYGLHSFSGLLVRDKRTVATSVMERTVNGLKLLVCRTNDGRDSGSDRAAKARKEDTLCGKDKQDGYAQTSSDILYQLVVDPKIPRKMKGDKDWDYLLAVRWDMEWEEHVAYLTYYLRLIVQSNTEATRGTFIRYCLLSRIPQNNVRLCKTPLQKRHISFFDIIRSISPTDVKKYPPRAIPNLYKDPRVIEHTTVRNFLNDEDVRRLGELLKKGPFASLPLELLPLIIERNSLVSMGLIPSHQALLCSELWTIIQQCLETTRCVYSKILAVPAQKVTAKLVKRTINNILIVFDFMNYCLHESQWLRWLMMEHSHVAFLLANPIRKLLARHPDELAGNGATEEPDLDDGEDCELNDSGGHGFSDAVLAFKVLSYLKLSFSTKGQAEEVMQYAKLFTNLEVTIVSSVSSEADELWPSWEETIIRAYQLAHPERPDLAKEGSDAVLDKIREVYDTGSGDDKERLAFADPEAKWAFNGSVHCESVLAGEYLKQAKHRAKTARRPPIFYHISTLIGPSKRCCPLCVIIATAVSRESIPHISILCQHSTPLASALPPNLPRSVRKRALEELAGNLCRALDCWVVRMENQSLERRLAERKGAGRTMEEMYEPVNWDDLDDDGDF</sequence>
<evidence type="ECO:0000256" key="1">
    <source>
        <dbReference type="SAM" id="MobiDB-lite"/>
    </source>
</evidence>
<protein>
    <submittedName>
        <fullName evidence="2">Uncharacterized protein</fullName>
    </submittedName>
</protein>
<evidence type="ECO:0000313" key="2">
    <source>
        <dbReference type="EMBL" id="RPA71818.1"/>
    </source>
</evidence>
<proteinExistence type="predicted"/>
<organism evidence="2 3">
    <name type="scientific">Ascobolus immersus RN42</name>
    <dbReference type="NCBI Taxonomy" id="1160509"/>
    <lineage>
        <taxon>Eukaryota</taxon>
        <taxon>Fungi</taxon>
        <taxon>Dikarya</taxon>
        <taxon>Ascomycota</taxon>
        <taxon>Pezizomycotina</taxon>
        <taxon>Pezizomycetes</taxon>
        <taxon>Pezizales</taxon>
        <taxon>Ascobolaceae</taxon>
        <taxon>Ascobolus</taxon>
    </lineage>
</organism>
<reference evidence="2 3" key="1">
    <citation type="journal article" date="2018" name="Nat. Ecol. Evol.">
        <title>Pezizomycetes genomes reveal the molecular basis of ectomycorrhizal truffle lifestyle.</title>
        <authorList>
            <person name="Murat C."/>
            <person name="Payen T."/>
            <person name="Noel B."/>
            <person name="Kuo A."/>
            <person name="Morin E."/>
            <person name="Chen J."/>
            <person name="Kohler A."/>
            <person name="Krizsan K."/>
            <person name="Balestrini R."/>
            <person name="Da Silva C."/>
            <person name="Montanini B."/>
            <person name="Hainaut M."/>
            <person name="Levati E."/>
            <person name="Barry K.W."/>
            <person name="Belfiori B."/>
            <person name="Cichocki N."/>
            <person name="Clum A."/>
            <person name="Dockter R.B."/>
            <person name="Fauchery L."/>
            <person name="Guy J."/>
            <person name="Iotti M."/>
            <person name="Le Tacon F."/>
            <person name="Lindquist E.A."/>
            <person name="Lipzen A."/>
            <person name="Malagnac F."/>
            <person name="Mello A."/>
            <person name="Molinier V."/>
            <person name="Miyauchi S."/>
            <person name="Poulain J."/>
            <person name="Riccioni C."/>
            <person name="Rubini A."/>
            <person name="Sitrit Y."/>
            <person name="Splivallo R."/>
            <person name="Traeger S."/>
            <person name="Wang M."/>
            <person name="Zifcakova L."/>
            <person name="Wipf D."/>
            <person name="Zambonelli A."/>
            <person name="Paolocci F."/>
            <person name="Nowrousian M."/>
            <person name="Ottonello S."/>
            <person name="Baldrian P."/>
            <person name="Spatafora J.W."/>
            <person name="Henrissat B."/>
            <person name="Nagy L.G."/>
            <person name="Aury J.M."/>
            <person name="Wincker P."/>
            <person name="Grigoriev I.V."/>
            <person name="Bonfante P."/>
            <person name="Martin F.M."/>
        </authorList>
    </citation>
    <scope>NUCLEOTIDE SEQUENCE [LARGE SCALE GENOMIC DNA]</scope>
    <source>
        <strain evidence="2 3">RN42</strain>
    </source>
</reference>